<dbReference type="InParanoid" id="B9T8X9"/>
<organism evidence="1 2">
    <name type="scientific">Ricinus communis</name>
    <name type="common">Castor bean</name>
    <dbReference type="NCBI Taxonomy" id="3988"/>
    <lineage>
        <taxon>Eukaryota</taxon>
        <taxon>Viridiplantae</taxon>
        <taxon>Streptophyta</taxon>
        <taxon>Embryophyta</taxon>
        <taxon>Tracheophyta</taxon>
        <taxon>Spermatophyta</taxon>
        <taxon>Magnoliopsida</taxon>
        <taxon>eudicotyledons</taxon>
        <taxon>Gunneridae</taxon>
        <taxon>Pentapetalae</taxon>
        <taxon>rosids</taxon>
        <taxon>fabids</taxon>
        <taxon>Malpighiales</taxon>
        <taxon>Euphorbiaceae</taxon>
        <taxon>Acalyphoideae</taxon>
        <taxon>Acalypheae</taxon>
        <taxon>Ricinus</taxon>
    </lineage>
</organism>
<reference evidence="2" key="1">
    <citation type="journal article" date="2010" name="Nat. Biotechnol.">
        <title>Draft genome sequence of the oilseed species Ricinus communis.</title>
        <authorList>
            <person name="Chan A.P."/>
            <person name="Crabtree J."/>
            <person name="Zhao Q."/>
            <person name="Lorenzi H."/>
            <person name="Orvis J."/>
            <person name="Puiu D."/>
            <person name="Melake-Berhan A."/>
            <person name="Jones K.M."/>
            <person name="Redman J."/>
            <person name="Chen G."/>
            <person name="Cahoon E.B."/>
            <person name="Gedil M."/>
            <person name="Stanke M."/>
            <person name="Haas B.J."/>
            <person name="Wortman J.R."/>
            <person name="Fraser-Liggett C.M."/>
            <person name="Ravel J."/>
            <person name="Rabinowicz P.D."/>
        </authorList>
    </citation>
    <scope>NUCLEOTIDE SEQUENCE [LARGE SCALE GENOMIC DNA]</scope>
    <source>
        <strain evidence="2">cv. Hale</strain>
    </source>
</reference>
<gene>
    <name evidence="1" type="ORF">RCOM_1985530</name>
</gene>
<accession>B9T8X9</accession>
<name>B9T8X9_RICCO</name>
<proteinExistence type="predicted"/>
<keyword evidence="2" id="KW-1185">Reference proteome</keyword>
<evidence type="ECO:0000313" key="2">
    <source>
        <dbReference type="Proteomes" id="UP000008311"/>
    </source>
</evidence>
<evidence type="ECO:0000313" key="1">
    <source>
        <dbReference type="EMBL" id="EEF27684.1"/>
    </source>
</evidence>
<protein>
    <submittedName>
        <fullName evidence="1">Uncharacterized protein</fullName>
    </submittedName>
</protein>
<sequence>MDNHLLFAKTLSSLDQIERDDNQRLKPGPSKIVETSTRGSGVGLSLKFGLCPSSRALILPRCCRLFALFGGSGFKSLSKIDDCGS</sequence>
<dbReference type="Proteomes" id="UP000008311">
    <property type="component" value="Unassembled WGS sequence"/>
</dbReference>
<dbReference type="AlphaFoldDB" id="B9T8X9"/>
<dbReference type="EMBL" id="EQ975227">
    <property type="protein sequence ID" value="EEF27684.1"/>
    <property type="molecule type" value="Genomic_DNA"/>
</dbReference>